<gene>
    <name evidence="2" type="ORF">LIPSTDRAFT_68813</name>
</gene>
<dbReference type="PANTHER" id="PTHR17630">
    <property type="entry name" value="DIENELACTONE HYDROLASE"/>
    <property type="match status" value="1"/>
</dbReference>
<dbReference type="STRING" id="675824.A0A1E3QB40"/>
<sequence>MASLPAGACCMEGYAHHGEPAGSLAKYTDFDIYVAKPAVATDKVIVYLTDIFGMPFTNHKLIADNFAQQGFLTVVPNLFYDDHVPFPRPDDFKLFPDWVQRHQPEHTEPIIEKTFEFVKKEFPAITKYFSVGYCYGAKYVVRLLDEGKLNAGYIAHPSFVTEEELRTIKAPLSIAAAETDSIFPEEKRHQSEAILKEIQATYNIVLYSSVEHGFAVRGDLSNEIVTWTQEAAFWQAVQWFTRFSK</sequence>
<name>A0A1E3QB40_LIPST</name>
<dbReference type="InterPro" id="IPR002925">
    <property type="entry name" value="Dienelactn_hydro"/>
</dbReference>
<dbReference type="InterPro" id="IPR029058">
    <property type="entry name" value="AB_hydrolase_fold"/>
</dbReference>
<dbReference type="Pfam" id="PF01738">
    <property type="entry name" value="DLH"/>
    <property type="match status" value="1"/>
</dbReference>
<dbReference type="Gene3D" id="3.40.50.1820">
    <property type="entry name" value="alpha/beta hydrolase"/>
    <property type="match status" value="1"/>
</dbReference>
<evidence type="ECO:0000259" key="1">
    <source>
        <dbReference type="Pfam" id="PF01738"/>
    </source>
</evidence>
<evidence type="ECO:0000313" key="2">
    <source>
        <dbReference type="EMBL" id="ODQ74714.1"/>
    </source>
</evidence>
<proteinExistence type="predicted"/>
<reference evidence="2 3" key="1">
    <citation type="journal article" date="2016" name="Proc. Natl. Acad. Sci. U.S.A.">
        <title>Comparative genomics of biotechnologically important yeasts.</title>
        <authorList>
            <person name="Riley R."/>
            <person name="Haridas S."/>
            <person name="Wolfe K.H."/>
            <person name="Lopes M.R."/>
            <person name="Hittinger C.T."/>
            <person name="Goeker M."/>
            <person name="Salamov A.A."/>
            <person name="Wisecaver J.H."/>
            <person name="Long T.M."/>
            <person name="Calvey C.H."/>
            <person name="Aerts A.L."/>
            <person name="Barry K.W."/>
            <person name="Choi C."/>
            <person name="Clum A."/>
            <person name="Coughlan A.Y."/>
            <person name="Deshpande S."/>
            <person name="Douglass A.P."/>
            <person name="Hanson S.J."/>
            <person name="Klenk H.-P."/>
            <person name="LaButti K.M."/>
            <person name="Lapidus A."/>
            <person name="Lindquist E.A."/>
            <person name="Lipzen A.M."/>
            <person name="Meier-Kolthoff J.P."/>
            <person name="Ohm R.A."/>
            <person name="Otillar R.P."/>
            <person name="Pangilinan J.L."/>
            <person name="Peng Y."/>
            <person name="Rokas A."/>
            <person name="Rosa C.A."/>
            <person name="Scheuner C."/>
            <person name="Sibirny A.A."/>
            <person name="Slot J.C."/>
            <person name="Stielow J.B."/>
            <person name="Sun H."/>
            <person name="Kurtzman C.P."/>
            <person name="Blackwell M."/>
            <person name="Grigoriev I.V."/>
            <person name="Jeffries T.W."/>
        </authorList>
    </citation>
    <scope>NUCLEOTIDE SEQUENCE [LARGE SCALE GENOMIC DNA]</scope>
    <source>
        <strain evidence="2 3">NRRL Y-11557</strain>
    </source>
</reference>
<dbReference type="AlphaFoldDB" id="A0A1E3QB40"/>
<protein>
    <recommendedName>
        <fullName evidence="1">Dienelactone hydrolase domain-containing protein</fullName>
    </recommendedName>
</protein>
<evidence type="ECO:0000313" key="3">
    <source>
        <dbReference type="Proteomes" id="UP000094385"/>
    </source>
</evidence>
<accession>A0A1E3QB40</accession>
<feature type="domain" description="Dienelactone hydrolase" evidence="1">
    <location>
        <begin position="30"/>
        <end position="243"/>
    </location>
</feature>
<organism evidence="2 3">
    <name type="scientific">Lipomyces starkeyi NRRL Y-11557</name>
    <dbReference type="NCBI Taxonomy" id="675824"/>
    <lineage>
        <taxon>Eukaryota</taxon>
        <taxon>Fungi</taxon>
        <taxon>Dikarya</taxon>
        <taxon>Ascomycota</taxon>
        <taxon>Saccharomycotina</taxon>
        <taxon>Lipomycetes</taxon>
        <taxon>Lipomycetales</taxon>
        <taxon>Lipomycetaceae</taxon>
        <taxon>Lipomyces</taxon>
    </lineage>
</organism>
<dbReference type="SUPFAM" id="SSF53474">
    <property type="entry name" value="alpha/beta-Hydrolases"/>
    <property type="match status" value="1"/>
</dbReference>
<dbReference type="EMBL" id="KV454291">
    <property type="protein sequence ID" value="ODQ74714.1"/>
    <property type="molecule type" value="Genomic_DNA"/>
</dbReference>
<dbReference type="GO" id="GO:0016787">
    <property type="term" value="F:hydrolase activity"/>
    <property type="evidence" value="ECO:0007669"/>
    <property type="project" value="InterPro"/>
</dbReference>
<dbReference type="PANTHER" id="PTHR17630:SF44">
    <property type="entry name" value="PROTEIN AIM2"/>
    <property type="match status" value="1"/>
</dbReference>
<dbReference type="Proteomes" id="UP000094385">
    <property type="component" value="Unassembled WGS sequence"/>
</dbReference>
<keyword evidence="3" id="KW-1185">Reference proteome</keyword>
<dbReference type="OrthoDB" id="17560at2759"/>